<dbReference type="PANTHER" id="PTHR42818">
    <property type="entry name" value="SULFOPYRUVATE DECARBOXYLASE SUBUNIT ALPHA"/>
    <property type="match status" value="1"/>
</dbReference>
<dbReference type="PROSITE" id="PS00187">
    <property type="entry name" value="TPP_ENZYMES"/>
    <property type="match status" value="1"/>
</dbReference>
<protein>
    <recommendedName>
        <fullName evidence="5">Thiamine pyrophosphate enzyme TPP-binding domain-containing protein</fullName>
    </recommendedName>
</protein>
<evidence type="ECO:0000256" key="1">
    <source>
        <dbReference type="ARBA" id="ARBA00022793"/>
    </source>
</evidence>
<dbReference type="Proteomes" id="UP000661507">
    <property type="component" value="Unassembled WGS sequence"/>
</dbReference>
<proteinExistence type="predicted"/>
<dbReference type="PANTHER" id="PTHR42818:SF1">
    <property type="entry name" value="SULFOPYRUVATE DECARBOXYLASE"/>
    <property type="match status" value="1"/>
</dbReference>
<keyword evidence="4" id="KW-0472">Membrane</keyword>
<dbReference type="GO" id="GO:0030976">
    <property type="term" value="F:thiamine pyrophosphate binding"/>
    <property type="evidence" value="ECO:0007669"/>
    <property type="project" value="InterPro"/>
</dbReference>
<keyword evidence="3" id="KW-0456">Lyase</keyword>
<organism evidence="6 7">
    <name type="scientific">Neoroseomonas lacus</name>
    <dbReference type="NCBI Taxonomy" id="287609"/>
    <lineage>
        <taxon>Bacteria</taxon>
        <taxon>Pseudomonadati</taxon>
        <taxon>Pseudomonadota</taxon>
        <taxon>Alphaproteobacteria</taxon>
        <taxon>Acetobacterales</taxon>
        <taxon>Acetobacteraceae</taxon>
        <taxon>Neoroseomonas</taxon>
    </lineage>
</organism>
<gene>
    <name evidence="6" type="ORF">GCM10011320_03820</name>
</gene>
<evidence type="ECO:0000256" key="2">
    <source>
        <dbReference type="ARBA" id="ARBA00023052"/>
    </source>
</evidence>
<comment type="caution">
    <text evidence="6">The sequence shown here is derived from an EMBL/GenBank/DDBJ whole genome shotgun (WGS) entry which is preliminary data.</text>
</comment>
<accession>A0A917NH53</accession>
<dbReference type="Gene3D" id="3.40.50.970">
    <property type="match status" value="1"/>
</dbReference>
<keyword evidence="4" id="KW-1133">Transmembrane helix</keyword>
<keyword evidence="1" id="KW-0210">Decarboxylase</keyword>
<dbReference type="InterPro" id="IPR051818">
    <property type="entry name" value="TPP_dependent_decarboxylase"/>
</dbReference>
<feature type="domain" description="Thiamine pyrophosphate enzyme TPP-binding" evidence="5">
    <location>
        <begin position="53"/>
        <end position="169"/>
    </location>
</feature>
<evidence type="ECO:0000313" key="7">
    <source>
        <dbReference type="Proteomes" id="UP000661507"/>
    </source>
</evidence>
<dbReference type="InterPro" id="IPR000399">
    <property type="entry name" value="TPP-bd_CS"/>
</dbReference>
<dbReference type="GO" id="GO:0000287">
    <property type="term" value="F:magnesium ion binding"/>
    <property type="evidence" value="ECO:0007669"/>
    <property type="project" value="InterPro"/>
</dbReference>
<evidence type="ECO:0000256" key="4">
    <source>
        <dbReference type="SAM" id="Phobius"/>
    </source>
</evidence>
<reference evidence="6" key="1">
    <citation type="journal article" date="2014" name="Int. J. Syst. Evol. Microbiol.">
        <title>Complete genome sequence of Corynebacterium casei LMG S-19264T (=DSM 44701T), isolated from a smear-ripened cheese.</title>
        <authorList>
            <consortium name="US DOE Joint Genome Institute (JGI-PGF)"/>
            <person name="Walter F."/>
            <person name="Albersmeier A."/>
            <person name="Kalinowski J."/>
            <person name="Ruckert C."/>
        </authorList>
    </citation>
    <scope>NUCLEOTIDE SEQUENCE</scope>
    <source>
        <strain evidence="6">CGMCC 1.3617</strain>
    </source>
</reference>
<dbReference type="Pfam" id="PF02775">
    <property type="entry name" value="TPP_enzyme_C"/>
    <property type="match status" value="1"/>
</dbReference>
<reference evidence="6" key="2">
    <citation type="submission" date="2020-09" db="EMBL/GenBank/DDBJ databases">
        <authorList>
            <person name="Sun Q."/>
            <person name="Zhou Y."/>
        </authorList>
    </citation>
    <scope>NUCLEOTIDE SEQUENCE</scope>
    <source>
        <strain evidence="6">CGMCC 1.3617</strain>
    </source>
</reference>
<dbReference type="InterPro" id="IPR029061">
    <property type="entry name" value="THDP-binding"/>
</dbReference>
<dbReference type="NCBIfam" id="NF004813">
    <property type="entry name" value="PRK06163.1"/>
    <property type="match status" value="1"/>
</dbReference>
<dbReference type="InterPro" id="IPR011766">
    <property type="entry name" value="TPP_enzyme_TPP-bd"/>
</dbReference>
<evidence type="ECO:0000259" key="5">
    <source>
        <dbReference type="Pfam" id="PF02775"/>
    </source>
</evidence>
<dbReference type="GO" id="GO:0016831">
    <property type="term" value="F:carboxy-lyase activity"/>
    <property type="evidence" value="ECO:0007669"/>
    <property type="project" value="UniProtKB-KW"/>
</dbReference>
<feature type="transmembrane region" description="Helical" evidence="4">
    <location>
        <begin position="52"/>
        <end position="71"/>
    </location>
</feature>
<keyword evidence="4" id="KW-0812">Transmembrane</keyword>
<evidence type="ECO:0000313" key="6">
    <source>
        <dbReference type="EMBL" id="GGJ00264.1"/>
    </source>
</evidence>
<evidence type="ECO:0000256" key="3">
    <source>
        <dbReference type="ARBA" id="ARBA00023239"/>
    </source>
</evidence>
<keyword evidence="7" id="KW-1185">Reference proteome</keyword>
<keyword evidence="2" id="KW-0786">Thiamine pyrophosphate</keyword>
<dbReference type="AlphaFoldDB" id="A0A917NH53"/>
<dbReference type="RefSeq" id="WP_229681028.1">
    <property type="nucleotide sequence ID" value="NZ_BMKW01000001.1"/>
</dbReference>
<name>A0A917NH53_9PROT</name>
<dbReference type="EMBL" id="BMKW01000001">
    <property type="protein sequence ID" value="GGJ00264.1"/>
    <property type="molecule type" value="Genomic_DNA"/>
</dbReference>
<dbReference type="GO" id="GO:0044281">
    <property type="term" value="P:small molecule metabolic process"/>
    <property type="evidence" value="ECO:0007669"/>
    <property type="project" value="UniProtKB-ARBA"/>
</dbReference>
<dbReference type="SUPFAM" id="SSF52518">
    <property type="entry name" value="Thiamin diphosphate-binding fold (THDP-binding)"/>
    <property type="match status" value="1"/>
</dbReference>
<sequence>MTDTTDNLHVMNRAALTIRLVGKLENREAVIGGIGNSNWDLWGAGKERGENFYMLGSMGLAAPIAFGVAIAQPKRRVFALEGDGSLLMQLGCLSTIAAQKPANLTIVIWDNGIYQITGGQGTPAAAARTDMVAIARASGIASAAWAADEAEFDALVTKALTTDGPHVIGVKIDNEPGRNQTDRDPIRFRETFSRAMAQAV</sequence>